<sequence>MDLATARLTHGSLVHVCAPPMPTSSIEWLSSCSLLVPGRAGKLELSPAASCSMLPPTSSSSPSSSSSSSSSSVSWPVFCCSGMVLRLDDKAGRLSEKIELGVVGRRVPFGLSGPGSQEDERKRKEWDVSDKLVDEESCRLLALNGDADL</sequence>
<protein>
    <submittedName>
        <fullName evidence="2">Uncharacterized protein</fullName>
    </submittedName>
</protein>
<keyword evidence="3" id="KW-1185">Reference proteome</keyword>
<evidence type="ECO:0000313" key="2">
    <source>
        <dbReference type="EMBL" id="CAK0844202.1"/>
    </source>
</evidence>
<feature type="region of interest" description="Disordered" evidence="1">
    <location>
        <begin position="50"/>
        <end position="74"/>
    </location>
</feature>
<gene>
    <name evidence="2" type="ORF">PCOR1329_LOCUS38347</name>
</gene>
<organism evidence="2 3">
    <name type="scientific">Prorocentrum cordatum</name>
    <dbReference type="NCBI Taxonomy" id="2364126"/>
    <lineage>
        <taxon>Eukaryota</taxon>
        <taxon>Sar</taxon>
        <taxon>Alveolata</taxon>
        <taxon>Dinophyceae</taxon>
        <taxon>Prorocentrales</taxon>
        <taxon>Prorocentraceae</taxon>
        <taxon>Prorocentrum</taxon>
    </lineage>
</organism>
<evidence type="ECO:0000256" key="1">
    <source>
        <dbReference type="SAM" id="MobiDB-lite"/>
    </source>
</evidence>
<evidence type="ECO:0000313" key="3">
    <source>
        <dbReference type="Proteomes" id="UP001189429"/>
    </source>
</evidence>
<accession>A0ABN9TEI4</accession>
<name>A0ABN9TEI4_9DINO</name>
<dbReference type="EMBL" id="CAUYUJ010014642">
    <property type="protein sequence ID" value="CAK0844202.1"/>
    <property type="molecule type" value="Genomic_DNA"/>
</dbReference>
<proteinExistence type="predicted"/>
<reference evidence="2" key="1">
    <citation type="submission" date="2023-10" db="EMBL/GenBank/DDBJ databases">
        <authorList>
            <person name="Chen Y."/>
            <person name="Shah S."/>
            <person name="Dougan E. K."/>
            <person name="Thang M."/>
            <person name="Chan C."/>
        </authorList>
    </citation>
    <scope>NUCLEOTIDE SEQUENCE [LARGE SCALE GENOMIC DNA]</scope>
</reference>
<comment type="caution">
    <text evidence="2">The sequence shown here is derived from an EMBL/GenBank/DDBJ whole genome shotgun (WGS) entry which is preliminary data.</text>
</comment>
<dbReference type="Proteomes" id="UP001189429">
    <property type="component" value="Unassembled WGS sequence"/>
</dbReference>